<proteinExistence type="predicted"/>
<keyword evidence="4" id="KW-1185">Reference proteome</keyword>
<accession>A0A9D4TYC2</accession>
<sequence length="705" mass="76194">MDIQAALRVKDAELEQRGSLLVKTKAAIEHLQDELAGTRHEVDKWRRAAERQGADLLGAQREVQALQSERQLQEAQDGLRSAADGNSAQHTAVASRLKEAEQEVAVSHKEAKAVREQVAALQALVVDRKRGLAEQAGALQRLEKQRGQLEAANAKVAKQLAAAQSQAKEAAAAGEQAKRLHAAATRKLEEQLSKEAETRQQAEQDAAAANDALADEQRRQSLEVRAWERRFRELQQDAAERLQAREAAWATQREAAQRETVAAVEKVRRQQTKRLYLAEGEWALRLQQSSAEWAAKLDAVNAEALQRCKADKATWEAHRAQLLRDVTSKLAEAEQAAQAAVEQMKQHYRRKLAAAESKAAEAAQIVDRVWQQHLEASAGAAQRELQAAVDRAAVTAAQQGQQVACLVAAARDASAAKLADLDKQWGGRVAAAEERGLREKQDLERQWADKQRAADRAATEAQAALRGELEARLAAVTVKVEAVAQQEVEQGRKRAGLLQRVAELEAAGEKEHVRRQEVEAALQEATSAFKRDLADKSQEIRFLRSCAGGIASAAPGSLPGLPMPGIPALQCYAPHVASPCLAAAPPMCSHTHSSLRTCCSGSPAHVHYISASAAASQDTAGLAARAVEAELRALQSARRAYHRAAVGQQDLANSVARTISEALKRDHAAADSPAVCPHSSAGCCVSAAGRRKWKRDLAAELGELC</sequence>
<feature type="region of interest" description="Disordered" evidence="2">
    <location>
        <begin position="69"/>
        <end position="96"/>
    </location>
</feature>
<organism evidence="3 4">
    <name type="scientific">Chlorella vulgaris</name>
    <name type="common">Green alga</name>
    <dbReference type="NCBI Taxonomy" id="3077"/>
    <lineage>
        <taxon>Eukaryota</taxon>
        <taxon>Viridiplantae</taxon>
        <taxon>Chlorophyta</taxon>
        <taxon>core chlorophytes</taxon>
        <taxon>Trebouxiophyceae</taxon>
        <taxon>Chlorellales</taxon>
        <taxon>Chlorellaceae</taxon>
        <taxon>Chlorella clade</taxon>
        <taxon>Chlorella</taxon>
    </lineage>
</organism>
<dbReference type="AlphaFoldDB" id="A0A9D4TYC2"/>
<feature type="compositionally biased region" description="Basic and acidic residues" evidence="2">
    <location>
        <begin position="189"/>
        <end position="202"/>
    </location>
</feature>
<protein>
    <submittedName>
        <fullName evidence="3">Uncharacterized protein</fullName>
    </submittedName>
</protein>
<reference evidence="3" key="1">
    <citation type="journal article" date="2019" name="Plant J.">
        <title>Chlorella vulgaris genome assembly and annotation reveals the molecular basis for metabolic acclimation to high light conditions.</title>
        <authorList>
            <person name="Cecchin M."/>
            <person name="Marcolungo L."/>
            <person name="Rossato M."/>
            <person name="Girolomoni L."/>
            <person name="Cosentino E."/>
            <person name="Cuine S."/>
            <person name="Li-Beisson Y."/>
            <person name="Delledonne M."/>
            <person name="Ballottari M."/>
        </authorList>
    </citation>
    <scope>NUCLEOTIDE SEQUENCE</scope>
    <source>
        <strain evidence="3">211/11P</strain>
    </source>
</reference>
<gene>
    <name evidence="3" type="ORF">D9Q98_000399</name>
</gene>
<evidence type="ECO:0000313" key="3">
    <source>
        <dbReference type="EMBL" id="KAI3437955.1"/>
    </source>
</evidence>
<feature type="region of interest" description="Disordered" evidence="2">
    <location>
        <begin position="189"/>
        <end position="215"/>
    </location>
</feature>
<comment type="caution">
    <text evidence="3">The sequence shown here is derived from an EMBL/GenBank/DDBJ whole genome shotgun (WGS) entry which is preliminary data.</text>
</comment>
<feature type="compositionally biased region" description="Low complexity" evidence="2">
    <location>
        <begin position="203"/>
        <end position="212"/>
    </location>
</feature>
<evidence type="ECO:0000256" key="1">
    <source>
        <dbReference type="SAM" id="Coils"/>
    </source>
</evidence>
<dbReference type="EMBL" id="SIDB01000001">
    <property type="protein sequence ID" value="KAI3437955.1"/>
    <property type="molecule type" value="Genomic_DNA"/>
</dbReference>
<reference evidence="3" key="2">
    <citation type="submission" date="2020-11" db="EMBL/GenBank/DDBJ databases">
        <authorList>
            <person name="Cecchin M."/>
            <person name="Marcolungo L."/>
            <person name="Rossato M."/>
            <person name="Girolomoni L."/>
            <person name="Cosentino E."/>
            <person name="Cuine S."/>
            <person name="Li-Beisson Y."/>
            <person name="Delledonne M."/>
            <person name="Ballottari M."/>
        </authorList>
    </citation>
    <scope>NUCLEOTIDE SEQUENCE</scope>
    <source>
        <strain evidence="3">211/11P</strain>
        <tissue evidence="3">Whole cell</tissue>
    </source>
</reference>
<name>A0A9D4TYC2_CHLVU</name>
<dbReference type="Proteomes" id="UP001055712">
    <property type="component" value="Unassembled WGS sequence"/>
</dbReference>
<keyword evidence="1" id="KW-0175">Coiled coil</keyword>
<evidence type="ECO:0000256" key="2">
    <source>
        <dbReference type="SAM" id="MobiDB-lite"/>
    </source>
</evidence>
<evidence type="ECO:0000313" key="4">
    <source>
        <dbReference type="Proteomes" id="UP001055712"/>
    </source>
</evidence>
<feature type="coiled-coil region" evidence="1">
    <location>
        <begin position="323"/>
        <end position="365"/>
    </location>
</feature>
<dbReference type="OrthoDB" id="548729at2759"/>